<dbReference type="Gene3D" id="3.40.50.620">
    <property type="entry name" value="HUPs"/>
    <property type="match status" value="1"/>
</dbReference>
<dbReference type="SUPFAM" id="SSF52402">
    <property type="entry name" value="Adenine nucleotide alpha hydrolases-like"/>
    <property type="match status" value="1"/>
</dbReference>
<keyword evidence="4" id="KW-0067">ATP-binding</keyword>
<keyword evidence="3" id="KW-0547">Nucleotide-binding</keyword>
<dbReference type="GO" id="GO:0008033">
    <property type="term" value="P:tRNA processing"/>
    <property type="evidence" value="ECO:0007669"/>
    <property type="project" value="UniProtKB-KW"/>
</dbReference>
<keyword evidence="7" id="KW-0150">Chloroplast</keyword>
<evidence type="ECO:0000256" key="2">
    <source>
        <dbReference type="ARBA" id="ARBA00022694"/>
    </source>
</evidence>
<dbReference type="GeneID" id="22158634"/>
<evidence type="ECO:0000256" key="1">
    <source>
        <dbReference type="ARBA" id="ARBA00022598"/>
    </source>
</evidence>
<dbReference type="EMBL" id="KM462863">
    <property type="protein sequence ID" value="AIT93626.1"/>
    <property type="molecule type" value="Genomic_DNA"/>
</dbReference>
<evidence type="ECO:0000256" key="4">
    <source>
        <dbReference type="ARBA" id="ARBA00022840"/>
    </source>
</evidence>
<dbReference type="GO" id="GO:0016879">
    <property type="term" value="F:ligase activity, forming carbon-nitrogen bonds"/>
    <property type="evidence" value="ECO:0007669"/>
    <property type="project" value="InterPro"/>
</dbReference>
<keyword evidence="1" id="KW-0436">Ligase</keyword>
<dbReference type="InterPro" id="IPR011063">
    <property type="entry name" value="TilS/TtcA_N"/>
</dbReference>
<dbReference type="Pfam" id="PF01171">
    <property type="entry name" value="ATP_bind_3"/>
    <property type="match status" value="1"/>
</dbReference>
<evidence type="ECO:0000256" key="3">
    <source>
        <dbReference type="ARBA" id="ARBA00022741"/>
    </source>
</evidence>
<dbReference type="InterPro" id="IPR014729">
    <property type="entry name" value="Rossmann-like_a/b/a_fold"/>
</dbReference>
<feature type="region of interest" description="Disordered" evidence="5">
    <location>
        <begin position="57"/>
        <end position="79"/>
    </location>
</feature>
<evidence type="ECO:0000313" key="7">
    <source>
        <dbReference type="EMBL" id="AIT93626.1"/>
    </source>
</evidence>
<dbReference type="PANTHER" id="PTHR43033:SF1">
    <property type="entry name" value="TRNA(ILE)-LYSIDINE SYNTHASE-RELATED"/>
    <property type="match status" value="1"/>
</dbReference>
<gene>
    <name evidence="7" type="primary">ycf62b</name>
</gene>
<keyword evidence="2" id="KW-0819">tRNA processing</keyword>
<sequence length="416" mass="47512">MTSKVNNLLVIKNFHNIGEPFSACFFKIFSNDVKVVKLHYKFSNFCLACNDLSNGKHQNSKVNQARSADPPPKVVGKDLKNPPVHQRWLVFASGDHRKVKRRTSNDLQNLQQDFIEKNVSMSRQPPSVEGQHFVHPAAYRAGSMRLSGSGMTNYVGQKKELAAPSSRTKTPDFREHPYQWAKEVRKSSDLLAKVAKNKIQNRRKKSSKPSPYSVLPSTRPPAVEDVRTTFGGRQRRRQRLPPKVVATGGYPKGSHPFLLSGVFLRGSFKNASMPDTSKMCLVPVYKEGNYPLEKAGLNGQPSLFWEIKSKKNTYKVVRPMLSCSRAELTKLCQSWRLPVYPDQSNDFTQYSRNRIRKQLLPAIRFFFNPKVENVIFKFTETVADEQFLINKTIDHLLTVFPLCHLSRTKYPPYPLL</sequence>
<dbReference type="AlphaFoldDB" id="A0A097KKB0"/>
<evidence type="ECO:0000256" key="5">
    <source>
        <dbReference type="SAM" id="MobiDB-lite"/>
    </source>
</evidence>
<feature type="compositionally biased region" description="Polar residues" evidence="5">
    <location>
        <begin position="57"/>
        <end position="66"/>
    </location>
</feature>
<dbReference type="GO" id="GO:0005524">
    <property type="term" value="F:ATP binding"/>
    <property type="evidence" value="ECO:0007669"/>
    <property type="project" value="UniProtKB-KW"/>
</dbReference>
<name>A0A097KKB0_9CHLO</name>
<evidence type="ECO:0000259" key="6">
    <source>
        <dbReference type="Pfam" id="PF01171"/>
    </source>
</evidence>
<keyword evidence="7" id="KW-0934">Plastid</keyword>
<reference evidence="7" key="1">
    <citation type="journal article" date="2014" name="BMC Evol. Biol.">
        <title>Chloroplast phylogenomic analysis resolves deep-level relationships within the green algal class Trebouxiophyceae.</title>
        <authorList>
            <person name="Lemieux C."/>
            <person name="Otis C."/>
            <person name="Turmel M."/>
        </authorList>
    </citation>
    <scope>NUCLEOTIDE SEQUENCE</scope>
</reference>
<feature type="domain" description="tRNA(Ile)-lysidine/2-thiocytidine synthase N-terminal" evidence="6">
    <location>
        <begin position="307"/>
        <end position="358"/>
    </location>
</feature>
<feature type="compositionally biased region" description="Low complexity" evidence="5">
    <location>
        <begin position="208"/>
        <end position="217"/>
    </location>
</feature>
<organism evidence="7">
    <name type="scientific">Watanabea reniformis</name>
    <dbReference type="NCBI Taxonomy" id="191674"/>
    <lineage>
        <taxon>Eukaryota</taxon>
        <taxon>Viridiplantae</taxon>
        <taxon>Chlorophyta</taxon>
        <taxon>core chlorophytes</taxon>
        <taxon>Trebouxiophyceae</taxon>
        <taxon>Watanabeales</taxon>
        <taxon>Watanabeaceae</taxon>
        <taxon>Watanabea</taxon>
    </lineage>
</organism>
<dbReference type="InterPro" id="IPR012094">
    <property type="entry name" value="tRNA_Ile_lys_synt"/>
</dbReference>
<dbReference type="RefSeq" id="YP_009104995.1">
    <property type="nucleotide sequence ID" value="NC_025526.1"/>
</dbReference>
<geneLocation type="chloroplast" evidence="7"/>
<feature type="compositionally biased region" description="Basic residues" evidence="5">
    <location>
        <begin position="196"/>
        <end position="207"/>
    </location>
</feature>
<accession>A0A097KKB0</accession>
<proteinExistence type="predicted"/>
<feature type="region of interest" description="Disordered" evidence="5">
    <location>
        <begin position="196"/>
        <end position="247"/>
    </location>
</feature>
<dbReference type="PANTHER" id="PTHR43033">
    <property type="entry name" value="TRNA(ILE)-LYSIDINE SYNTHASE-RELATED"/>
    <property type="match status" value="1"/>
</dbReference>
<protein>
    <submittedName>
        <fullName evidence="7">Hypothetical chloroplast RF62</fullName>
    </submittedName>
</protein>